<reference evidence="1 2" key="1">
    <citation type="submission" date="2021-06" db="EMBL/GenBank/DDBJ databases">
        <authorList>
            <person name="Kallberg Y."/>
            <person name="Tangrot J."/>
            <person name="Rosling A."/>
        </authorList>
    </citation>
    <scope>NUCLEOTIDE SEQUENCE [LARGE SCALE GENOMIC DNA]</scope>
    <source>
        <strain evidence="1 2">120-4 pot B 10/14</strain>
    </source>
</reference>
<dbReference type="Proteomes" id="UP000789901">
    <property type="component" value="Unassembled WGS sequence"/>
</dbReference>
<protein>
    <submittedName>
        <fullName evidence="1">44575_t:CDS:1</fullName>
    </submittedName>
</protein>
<feature type="non-terminal residue" evidence="1">
    <location>
        <position position="1"/>
    </location>
</feature>
<organism evidence="1 2">
    <name type="scientific">Gigaspora margarita</name>
    <dbReference type="NCBI Taxonomy" id="4874"/>
    <lineage>
        <taxon>Eukaryota</taxon>
        <taxon>Fungi</taxon>
        <taxon>Fungi incertae sedis</taxon>
        <taxon>Mucoromycota</taxon>
        <taxon>Glomeromycotina</taxon>
        <taxon>Glomeromycetes</taxon>
        <taxon>Diversisporales</taxon>
        <taxon>Gigasporaceae</taxon>
        <taxon>Gigaspora</taxon>
    </lineage>
</organism>
<dbReference type="EMBL" id="CAJVQB010020952">
    <property type="protein sequence ID" value="CAG8795842.1"/>
    <property type="molecule type" value="Genomic_DNA"/>
</dbReference>
<evidence type="ECO:0000313" key="1">
    <source>
        <dbReference type="EMBL" id="CAG8795842.1"/>
    </source>
</evidence>
<proteinExistence type="predicted"/>
<accession>A0ABN7VTN7</accession>
<keyword evidence="2" id="KW-1185">Reference proteome</keyword>
<sequence>SIVILILTYNAYHLKSKNISRTDNSDFVSSEEYDSDDLTPVNYDDKYDFQEDDYFQKKDINGANLVISRLLAALAANFKKKTCPATYISNSKRTRQRKNKLLREVAVGFLKISQFFFSANNNTDMINEGILIDRLDSNEIISETIEFVNDVIREEQLSDAEKAHYIAVLYFLWLLLKGEKKIEVSETVAKVVSSRP</sequence>
<comment type="caution">
    <text evidence="1">The sequence shown here is derived from an EMBL/GenBank/DDBJ whole genome shotgun (WGS) entry which is preliminary data.</text>
</comment>
<evidence type="ECO:0000313" key="2">
    <source>
        <dbReference type="Proteomes" id="UP000789901"/>
    </source>
</evidence>
<gene>
    <name evidence="1" type="ORF">GMARGA_LOCUS22069</name>
</gene>
<name>A0ABN7VTN7_GIGMA</name>